<keyword evidence="5" id="KW-1185">Reference proteome</keyword>
<dbReference type="InParanoid" id="A0A1I5KKV1"/>
<dbReference type="Gene3D" id="1.10.10.60">
    <property type="entry name" value="Homeodomain-like"/>
    <property type="match status" value="1"/>
</dbReference>
<dbReference type="InterPro" id="IPR018060">
    <property type="entry name" value="HTH_AraC"/>
</dbReference>
<dbReference type="SUPFAM" id="SSF46689">
    <property type="entry name" value="Homeodomain-like"/>
    <property type="match status" value="2"/>
</dbReference>
<dbReference type="PANTHER" id="PTHR43130">
    <property type="entry name" value="ARAC-FAMILY TRANSCRIPTIONAL REGULATOR"/>
    <property type="match status" value="1"/>
</dbReference>
<dbReference type="GO" id="GO:0003700">
    <property type="term" value="F:DNA-binding transcription factor activity"/>
    <property type="evidence" value="ECO:0007669"/>
    <property type="project" value="InterPro"/>
</dbReference>
<dbReference type="STRING" id="1993.SAMN04489713_11040"/>
<dbReference type="InterPro" id="IPR002818">
    <property type="entry name" value="DJ-1/PfpI"/>
</dbReference>
<dbReference type="eggNOG" id="COG4977">
    <property type="taxonomic scope" value="Bacteria"/>
</dbReference>
<organism evidence="4 5">
    <name type="scientific">Actinomadura madurae</name>
    <dbReference type="NCBI Taxonomy" id="1993"/>
    <lineage>
        <taxon>Bacteria</taxon>
        <taxon>Bacillati</taxon>
        <taxon>Actinomycetota</taxon>
        <taxon>Actinomycetes</taxon>
        <taxon>Streptosporangiales</taxon>
        <taxon>Thermomonosporaceae</taxon>
        <taxon>Actinomadura</taxon>
    </lineage>
</organism>
<dbReference type="RefSeq" id="WP_075022519.1">
    <property type="nucleotide sequence ID" value="NZ_FOVH01000010.1"/>
</dbReference>
<evidence type="ECO:0000313" key="5">
    <source>
        <dbReference type="Proteomes" id="UP000183413"/>
    </source>
</evidence>
<dbReference type="Pfam" id="PF12833">
    <property type="entry name" value="HTH_18"/>
    <property type="match status" value="1"/>
</dbReference>
<keyword evidence="1" id="KW-0805">Transcription regulation</keyword>
<keyword evidence="2" id="KW-0804">Transcription</keyword>
<dbReference type="CDD" id="cd03137">
    <property type="entry name" value="GATase1_AraC_1"/>
    <property type="match status" value="1"/>
</dbReference>
<dbReference type="AlphaFoldDB" id="A0A1I5KKV1"/>
<dbReference type="InterPro" id="IPR009057">
    <property type="entry name" value="Homeodomain-like_sf"/>
</dbReference>
<dbReference type="Pfam" id="PF01965">
    <property type="entry name" value="DJ-1_PfpI"/>
    <property type="match status" value="1"/>
</dbReference>
<evidence type="ECO:0000313" key="4">
    <source>
        <dbReference type="EMBL" id="SFO85612.1"/>
    </source>
</evidence>
<keyword evidence="4" id="KW-0238">DNA-binding</keyword>
<feature type="domain" description="HTH araC/xylS-type" evidence="3">
    <location>
        <begin position="219"/>
        <end position="317"/>
    </location>
</feature>
<protein>
    <submittedName>
        <fullName evidence="4">Transcriptional regulator GlxA family, contains an amidase domain and an AraC-type DNA-binding HTH domain</fullName>
    </submittedName>
</protein>
<dbReference type="GO" id="GO:0043565">
    <property type="term" value="F:sequence-specific DNA binding"/>
    <property type="evidence" value="ECO:0007669"/>
    <property type="project" value="InterPro"/>
</dbReference>
<reference evidence="4 5" key="1">
    <citation type="submission" date="2016-10" db="EMBL/GenBank/DDBJ databases">
        <authorList>
            <person name="de Groot N.N."/>
        </authorList>
    </citation>
    <scope>NUCLEOTIDE SEQUENCE [LARGE SCALE GENOMIC DNA]</scope>
    <source>
        <strain evidence="4 5">DSM 43067</strain>
    </source>
</reference>
<dbReference type="InterPro" id="IPR052158">
    <property type="entry name" value="INH-QAR"/>
</dbReference>
<dbReference type="PANTHER" id="PTHR43130:SF3">
    <property type="entry name" value="HTH-TYPE TRANSCRIPTIONAL REGULATOR RV1931C"/>
    <property type="match status" value="1"/>
</dbReference>
<dbReference type="InterPro" id="IPR029062">
    <property type="entry name" value="Class_I_gatase-like"/>
</dbReference>
<sequence length="332" mass="35794">MGAGSVAIAVLDGMPLFELTIAFEMFGSPRPDLADPWYDLRVCGIATGGVRSEYGFAVETRHGLDELPKADTVIVPALPYVHVLTDQPIPSELTDALAEASRSGGRMVSLCTGAFALAAAGLLDGRRAATHWLFSDVLARRHPRVQVDASVLYIDEGDVLTSAGRSAGVDLCLHLLRCDLGADAANRVARRMVLPAHRVGGQAQYIDHAVPPSGDGGLGPVLEWASERLDHPLTVADLARRAGMSPRTFARRFVATTGTTPLQWLLGQRLVHARRLLESTDLPVEQVSRRSGFGSAANMRRHFTAHVGVPPTDYRTTFRAEHAPDDRARSGR</sequence>
<accession>A0A1I5KKV1</accession>
<gene>
    <name evidence="4" type="ORF">SAMN04489713_11040</name>
</gene>
<dbReference type="SUPFAM" id="SSF52317">
    <property type="entry name" value="Class I glutamine amidotransferase-like"/>
    <property type="match status" value="1"/>
</dbReference>
<proteinExistence type="predicted"/>
<dbReference type="Proteomes" id="UP000183413">
    <property type="component" value="Unassembled WGS sequence"/>
</dbReference>
<dbReference type="EMBL" id="FOVH01000010">
    <property type="protein sequence ID" value="SFO85612.1"/>
    <property type="molecule type" value="Genomic_DNA"/>
</dbReference>
<dbReference type="Gene3D" id="3.40.50.880">
    <property type="match status" value="1"/>
</dbReference>
<evidence type="ECO:0000259" key="3">
    <source>
        <dbReference type="PROSITE" id="PS01124"/>
    </source>
</evidence>
<evidence type="ECO:0000256" key="2">
    <source>
        <dbReference type="ARBA" id="ARBA00023163"/>
    </source>
</evidence>
<name>A0A1I5KKV1_9ACTN</name>
<evidence type="ECO:0000256" key="1">
    <source>
        <dbReference type="ARBA" id="ARBA00023015"/>
    </source>
</evidence>
<dbReference type="SMART" id="SM00342">
    <property type="entry name" value="HTH_ARAC"/>
    <property type="match status" value="1"/>
</dbReference>
<dbReference type="PROSITE" id="PS01124">
    <property type="entry name" value="HTH_ARAC_FAMILY_2"/>
    <property type="match status" value="1"/>
</dbReference>